<evidence type="ECO:0000259" key="2">
    <source>
        <dbReference type="Pfam" id="PF11827"/>
    </source>
</evidence>
<keyword evidence="4" id="KW-1185">Reference proteome</keyword>
<dbReference type="InterPro" id="IPR021782">
    <property type="entry name" value="DUF3347"/>
</dbReference>
<dbReference type="AlphaFoldDB" id="A0A0C1DPI7"/>
<dbReference type="Proteomes" id="UP000031246">
    <property type="component" value="Unassembled WGS sequence"/>
</dbReference>
<evidence type="ECO:0000313" key="4">
    <source>
        <dbReference type="Proteomes" id="UP000031246"/>
    </source>
</evidence>
<feature type="signal peptide" evidence="1">
    <location>
        <begin position="1"/>
        <end position="22"/>
    </location>
</feature>
<comment type="caution">
    <text evidence="3">The sequence shown here is derived from an EMBL/GenBank/DDBJ whole genome shotgun (WGS) entry which is preliminary data.</text>
</comment>
<dbReference type="Pfam" id="PF11827">
    <property type="entry name" value="DUF3347"/>
    <property type="match status" value="1"/>
</dbReference>
<gene>
    <name evidence="3" type="ORF">OC25_05420</name>
</gene>
<dbReference type="GO" id="GO:0046872">
    <property type="term" value="F:metal ion binding"/>
    <property type="evidence" value="ECO:0007669"/>
    <property type="project" value="InterPro"/>
</dbReference>
<protein>
    <submittedName>
        <fullName evidence="3">Mercury transporter</fullName>
    </submittedName>
</protein>
<dbReference type="Gene3D" id="3.30.70.100">
    <property type="match status" value="1"/>
</dbReference>
<feature type="chain" id="PRO_5002131014" evidence="1">
    <location>
        <begin position="23"/>
        <end position="284"/>
    </location>
</feature>
<dbReference type="InterPro" id="IPR036163">
    <property type="entry name" value="HMA_dom_sf"/>
</dbReference>
<dbReference type="OrthoDB" id="5513217at2"/>
<sequence length="284" mass="31157">MKLTSKILVVMILLLSTRNTFAQIKNAQTLSIQVSGNCEMCKKTIETAANVKGIATAEWDKTSKMASITYNSQKTNTDEILKRIALAGYDNTSYLAPDEAYAKLPECCQYQRTLKPASKMKEAHAEKATHDHQALTASSSGTSPLKTVFDQYFAIKDALVKTDANTAGLKAEAFLGAIRAVEMEKLSRAEHTAWMAAVKELTANVINIAKSKNVDLQRQAFSTLSANMYALAKVTKQAEPVYYQHCPMYNSGKGANWLSKENAVKNPFYGAKMLTCGSTVETLK</sequence>
<reference evidence="3 4" key="1">
    <citation type="submission" date="2014-10" db="EMBL/GenBank/DDBJ databases">
        <title>Pedobacter Kyungheensis.</title>
        <authorList>
            <person name="Anderson B.M."/>
            <person name="Newman J.D."/>
        </authorList>
    </citation>
    <scope>NUCLEOTIDE SEQUENCE [LARGE SCALE GENOMIC DNA]</scope>
    <source>
        <strain evidence="3 4">KACC 16221</strain>
    </source>
</reference>
<feature type="domain" description="DUF3347" evidence="2">
    <location>
        <begin position="148"/>
        <end position="237"/>
    </location>
</feature>
<dbReference type="SUPFAM" id="SSF55008">
    <property type="entry name" value="HMA, heavy metal-associated domain"/>
    <property type="match status" value="1"/>
</dbReference>
<proteinExistence type="predicted"/>
<evidence type="ECO:0000256" key="1">
    <source>
        <dbReference type="SAM" id="SignalP"/>
    </source>
</evidence>
<accession>A0A0C1DPI7</accession>
<name>A0A0C1DPI7_9SPHI</name>
<dbReference type="RefSeq" id="WP_039472564.1">
    <property type="nucleotide sequence ID" value="NZ_JSYN01000004.1"/>
</dbReference>
<evidence type="ECO:0000313" key="3">
    <source>
        <dbReference type="EMBL" id="KIA95975.1"/>
    </source>
</evidence>
<dbReference type="EMBL" id="JSYN01000004">
    <property type="protein sequence ID" value="KIA95975.1"/>
    <property type="molecule type" value="Genomic_DNA"/>
</dbReference>
<keyword evidence="1" id="KW-0732">Signal</keyword>
<organism evidence="3 4">
    <name type="scientific">Pedobacter kyungheensis</name>
    <dbReference type="NCBI Taxonomy" id="1069985"/>
    <lineage>
        <taxon>Bacteria</taxon>
        <taxon>Pseudomonadati</taxon>
        <taxon>Bacteroidota</taxon>
        <taxon>Sphingobacteriia</taxon>
        <taxon>Sphingobacteriales</taxon>
        <taxon>Sphingobacteriaceae</taxon>
        <taxon>Pedobacter</taxon>
    </lineage>
</organism>